<dbReference type="EMBL" id="JAVAMQ010000013">
    <property type="protein sequence ID" value="MDP5308162.1"/>
    <property type="molecule type" value="Genomic_DNA"/>
</dbReference>
<evidence type="ECO:0000256" key="7">
    <source>
        <dbReference type="SAM" id="Phobius"/>
    </source>
</evidence>
<evidence type="ECO:0000256" key="2">
    <source>
        <dbReference type="ARBA" id="ARBA00011006"/>
    </source>
</evidence>
<gene>
    <name evidence="8" type="ORF">Q5Y72_13810</name>
</gene>
<feature type="transmembrane region" description="Helical" evidence="7">
    <location>
        <begin position="60"/>
        <end position="80"/>
    </location>
</feature>
<keyword evidence="4 7" id="KW-0812">Transmembrane</keyword>
<evidence type="ECO:0000256" key="3">
    <source>
        <dbReference type="ARBA" id="ARBA00022475"/>
    </source>
</evidence>
<evidence type="ECO:0000313" key="8">
    <source>
        <dbReference type="EMBL" id="MDP5308162.1"/>
    </source>
</evidence>
<dbReference type="RefSeq" id="WP_305964010.1">
    <property type="nucleotide sequence ID" value="NZ_JAVAMQ010000013.1"/>
</dbReference>
<reference evidence="8 9" key="1">
    <citation type="submission" date="2023-08" db="EMBL/GenBank/DDBJ databases">
        <authorList>
            <person name="Park J.-S."/>
        </authorList>
    </citation>
    <scope>NUCLEOTIDE SEQUENCE [LARGE SCALE GENOMIC DNA]</scope>
    <source>
        <strain evidence="8 9">2205BS29-5</strain>
    </source>
</reference>
<dbReference type="PANTHER" id="PTHR33884:SF3">
    <property type="entry name" value="UPF0410 PROTEIN YMGE"/>
    <property type="match status" value="1"/>
</dbReference>
<dbReference type="Proteomes" id="UP001224997">
    <property type="component" value="Unassembled WGS sequence"/>
</dbReference>
<dbReference type="PANTHER" id="PTHR33884">
    <property type="entry name" value="UPF0410 PROTEIN YMGE"/>
    <property type="match status" value="1"/>
</dbReference>
<evidence type="ECO:0000256" key="1">
    <source>
        <dbReference type="ARBA" id="ARBA00004651"/>
    </source>
</evidence>
<name>A0ABT9JGG7_9RHOB</name>
<keyword evidence="9" id="KW-1185">Reference proteome</keyword>
<dbReference type="Pfam" id="PF04226">
    <property type="entry name" value="Transgly_assoc"/>
    <property type="match status" value="1"/>
</dbReference>
<comment type="similarity">
    <text evidence="2">Belongs to the UPF0410 family.</text>
</comment>
<sequence length="84" mass="8763">MEGFGWILSIILGAIAGWIAEKIMKSDHGLLKNIILGILGALLGNWLFRALLGGTAGGAIGQLVVAVIGACILIWLGRLIRGRG</sequence>
<accession>A0ABT9JGG7</accession>
<protein>
    <submittedName>
        <fullName evidence="8">GlsB/YeaQ/YmgE family stress response membrane protein</fullName>
    </submittedName>
</protein>
<feature type="transmembrane region" description="Helical" evidence="7">
    <location>
        <begin position="30"/>
        <end position="48"/>
    </location>
</feature>
<dbReference type="InterPro" id="IPR007341">
    <property type="entry name" value="Transgly_assoc"/>
</dbReference>
<keyword evidence="3" id="KW-1003">Cell membrane</keyword>
<comment type="subcellular location">
    <subcellularLocation>
        <location evidence="1">Cell membrane</location>
        <topology evidence="1">Multi-pass membrane protein</topology>
    </subcellularLocation>
</comment>
<feature type="transmembrane region" description="Helical" evidence="7">
    <location>
        <begin position="6"/>
        <end position="23"/>
    </location>
</feature>
<proteinExistence type="inferred from homology"/>
<keyword evidence="6 7" id="KW-0472">Membrane</keyword>
<evidence type="ECO:0000313" key="9">
    <source>
        <dbReference type="Proteomes" id="UP001224997"/>
    </source>
</evidence>
<comment type="caution">
    <text evidence="8">The sequence shown here is derived from an EMBL/GenBank/DDBJ whole genome shotgun (WGS) entry which is preliminary data.</text>
</comment>
<keyword evidence="5 7" id="KW-1133">Transmembrane helix</keyword>
<evidence type="ECO:0000256" key="5">
    <source>
        <dbReference type="ARBA" id="ARBA00022989"/>
    </source>
</evidence>
<organism evidence="8 9">
    <name type="scientific">Paracoccus spongiarum</name>
    <dbReference type="NCBI Taxonomy" id="3064387"/>
    <lineage>
        <taxon>Bacteria</taxon>
        <taxon>Pseudomonadati</taxon>
        <taxon>Pseudomonadota</taxon>
        <taxon>Alphaproteobacteria</taxon>
        <taxon>Rhodobacterales</taxon>
        <taxon>Paracoccaceae</taxon>
        <taxon>Paracoccus</taxon>
    </lineage>
</organism>
<evidence type="ECO:0000256" key="6">
    <source>
        <dbReference type="ARBA" id="ARBA00023136"/>
    </source>
</evidence>
<evidence type="ECO:0000256" key="4">
    <source>
        <dbReference type="ARBA" id="ARBA00022692"/>
    </source>
</evidence>